<accession>A0AAW7JLZ5</accession>
<proteinExistence type="predicted"/>
<dbReference type="PANTHER" id="PTHR43280">
    <property type="entry name" value="ARAC-FAMILY TRANSCRIPTIONAL REGULATOR"/>
    <property type="match status" value="1"/>
</dbReference>
<dbReference type="RefSeq" id="WP_289824826.1">
    <property type="nucleotide sequence ID" value="NZ_JAUEIE010000002.1"/>
</dbReference>
<dbReference type="GO" id="GO:0003700">
    <property type="term" value="F:DNA-binding transcription factor activity"/>
    <property type="evidence" value="ECO:0007669"/>
    <property type="project" value="InterPro"/>
</dbReference>
<dbReference type="GO" id="GO:0046872">
    <property type="term" value="F:metal ion binding"/>
    <property type="evidence" value="ECO:0007669"/>
    <property type="project" value="InterPro"/>
</dbReference>
<dbReference type="InterPro" id="IPR009057">
    <property type="entry name" value="Homeodomain-like_sf"/>
</dbReference>
<dbReference type="PANTHER" id="PTHR43280:SF28">
    <property type="entry name" value="HTH-TYPE TRANSCRIPTIONAL ACTIVATOR RHAS"/>
    <property type="match status" value="1"/>
</dbReference>
<dbReference type="SMART" id="SM00342">
    <property type="entry name" value="HTH_ARAC"/>
    <property type="match status" value="1"/>
</dbReference>
<dbReference type="EMBL" id="JAUEIF010000002">
    <property type="protein sequence ID" value="MDN0024413.1"/>
    <property type="molecule type" value="Genomic_DNA"/>
</dbReference>
<dbReference type="Proteomes" id="UP001168478">
    <property type="component" value="Unassembled WGS sequence"/>
</dbReference>
<evidence type="ECO:0000313" key="7">
    <source>
        <dbReference type="Proteomes" id="UP001167831"/>
    </source>
</evidence>
<dbReference type="PROSITE" id="PS00041">
    <property type="entry name" value="HTH_ARAC_FAMILY_1"/>
    <property type="match status" value="1"/>
</dbReference>
<dbReference type="InterPro" id="IPR018062">
    <property type="entry name" value="HTH_AraC-typ_CS"/>
</dbReference>
<evidence type="ECO:0000313" key="8">
    <source>
        <dbReference type="Proteomes" id="UP001168478"/>
    </source>
</evidence>
<keyword evidence="2" id="KW-0238">DNA-binding</keyword>
<dbReference type="Gene3D" id="1.10.10.60">
    <property type="entry name" value="Homeodomain-like"/>
    <property type="match status" value="1"/>
</dbReference>
<dbReference type="AlphaFoldDB" id="A0AAW7JLZ5"/>
<gene>
    <name evidence="5" type="ORF">QVN81_04025</name>
    <name evidence="6" type="ORF">QVN84_02575</name>
</gene>
<dbReference type="InterPro" id="IPR036163">
    <property type="entry name" value="HMA_dom_sf"/>
</dbReference>
<dbReference type="InterPro" id="IPR018060">
    <property type="entry name" value="HTH_AraC"/>
</dbReference>
<evidence type="ECO:0000259" key="4">
    <source>
        <dbReference type="PROSITE" id="PS01124"/>
    </source>
</evidence>
<name>A0AAW7JLZ5_9BACT</name>
<dbReference type="GO" id="GO:0043565">
    <property type="term" value="F:sequence-specific DNA binding"/>
    <property type="evidence" value="ECO:0007669"/>
    <property type="project" value="InterPro"/>
</dbReference>
<keyword evidence="3" id="KW-0804">Transcription</keyword>
<evidence type="ECO:0000256" key="1">
    <source>
        <dbReference type="ARBA" id="ARBA00023015"/>
    </source>
</evidence>
<evidence type="ECO:0000313" key="5">
    <source>
        <dbReference type="EMBL" id="MDN0022194.1"/>
    </source>
</evidence>
<reference evidence="6" key="1">
    <citation type="submission" date="2023-06" db="EMBL/GenBank/DDBJ databases">
        <authorList>
            <person name="Zeman M."/>
            <person name="Kubasova T."/>
            <person name="Jahodarova E."/>
            <person name="Nykrynova M."/>
            <person name="Rychlik I."/>
        </authorList>
    </citation>
    <scope>NUCLEOTIDE SEQUENCE</scope>
    <source>
        <strain evidence="6">ET15</strain>
        <strain evidence="5">ET37</strain>
    </source>
</reference>
<sequence length="189" mass="21978">MEEKKIYIKNMVCRRCIMTVSDIFVNNGVTPVSVNLGTVVVPGALAEETKRKIRHELEEYGFEVIDDKRMRVIEQIRVGVIEYVRHPEYQEKAKLSGYLQDVCHKEYSALSKLFTEMRGISIEKYYLAQRIELVKELLAYDEMTVSEIADKLRYSSVAHLSAQFKAQTGLSPTQFKEMKEHRLRPLDEI</sequence>
<dbReference type="Pfam" id="PF12833">
    <property type="entry name" value="HTH_18"/>
    <property type="match status" value="1"/>
</dbReference>
<evidence type="ECO:0000256" key="3">
    <source>
        <dbReference type="ARBA" id="ARBA00023163"/>
    </source>
</evidence>
<dbReference type="Gene3D" id="3.30.70.100">
    <property type="match status" value="1"/>
</dbReference>
<evidence type="ECO:0000313" key="6">
    <source>
        <dbReference type="EMBL" id="MDN0024413.1"/>
    </source>
</evidence>
<protein>
    <submittedName>
        <fullName evidence="6">AraC family transcriptional regulator</fullName>
    </submittedName>
</protein>
<keyword evidence="1" id="KW-0805">Transcription regulation</keyword>
<organism evidence="6 8">
    <name type="scientific">Leyella lascolaii</name>
    <dbReference type="NCBI Taxonomy" id="1776379"/>
    <lineage>
        <taxon>Bacteria</taxon>
        <taxon>Pseudomonadati</taxon>
        <taxon>Bacteroidota</taxon>
        <taxon>Bacteroidia</taxon>
        <taxon>Bacteroidales</taxon>
        <taxon>Prevotellaceae</taxon>
        <taxon>Leyella</taxon>
    </lineage>
</organism>
<dbReference type="Proteomes" id="UP001167831">
    <property type="component" value="Unassembled WGS sequence"/>
</dbReference>
<dbReference type="PROSITE" id="PS01124">
    <property type="entry name" value="HTH_ARAC_FAMILY_2"/>
    <property type="match status" value="1"/>
</dbReference>
<reference evidence="6" key="2">
    <citation type="submission" date="2023-08" db="EMBL/GenBank/DDBJ databases">
        <title>Identification and characterization of horizontal gene transfer across gut microbiota members of farm animals based on homology search.</title>
        <authorList>
            <person name="Schwarzerova J."/>
            <person name="Nykrynova M."/>
            <person name="Jureckova K."/>
            <person name="Cejkova D."/>
            <person name="Rychlik I."/>
        </authorList>
    </citation>
    <scope>NUCLEOTIDE SEQUENCE</scope>
    <source>
        <strain evidence="6">ET15</strain>
        <strain evidence="5">ET37</strain>
    </source>
</reference>
<dbReference type="EMBL" id="JAUEIE010000002">
    <property type="protein sequence ID" value="MDN0022194.1"/>
    <property type="molecule type" value="Genomic_DNA"/>
</dbReference>
<comment type="caution">
    <text evidence="6">The sequence shown here is derived from an EMBL/GenBank/DDBJ whole genome shotgun (WGS) entry which is preliminary data.</text>
</comment>
<evidence type="ECO:0000256" key="2">
    <source>
        <dbReference type="ARBA" id="ARBA00023125"/>
    </source>
</evidence>
<feature type="domain" description="HTH araC/xylS-type" evidence="4">
    <location>
        <begin position="110"/>
        <end position="178"/>
    </location>
</feature>
<dbReference type="SUPFAM" id="SSF46689">
    <property type="entry name" value="Homeodomain-like"/>
    <property type="match status" value="1"/>
</dbReference>
<keyword evidence="7" id="KW-1185">Reference proteome</keyword>
<dbReference type="SUPFAM" id="SSF55008">
    <property type="entry name" value="HMA, heavy metal-associated domain"/>
    <property type="match status" value="1"/>
</dbReference>